<dbReference type="PATRIC" id="fig|1401659.3.peg.1631"/>
<dbReference type="AlphaFoldDB" id="V5TXI0"/>
<organism evidence="1 2">
    <name type="scientific">Cronobacter malonaticus</name>
    <dbReference type="NCBI Taxonomy" id="413503"/>
    <lineage>
        <taxon>Bacteria</taxon>
        <taxon>Pseudomonadati</taxon>
        <taxon>Pseudomonadota</taxon>
        <taxon>Gammaproteobacteria</taxon>
        <taxon>Enterobacterales</taxon>
        <taxon>Enterobacteriaceae</taxon>
        <taxon>Cronobacter</taxon>
    </lineage>
</organism>
<proteinExistence type="predicted"/>
<dbReference type="EMBL" id="CP006731">
    <property type="protein sequence ID" value="AHB70001.1"/>
    <property type="molecule type" value="Genomic_DNA"/>
</dbReference>
<gene>
    <name evidence="1" type="ORF">P262_02305</name>
</gene>
<reference evidence="1 2" key="1">
    <citation type="journal article" date="2014" name="Genome Announc.">
        <title>Complete Genome Sequence of Cronobacter sakazakii Strain CMCC 45402.</title>
        <authorList>
            <person name="Zhao Z."/>
            <person name="Wang L."/>
            <person name="Wang B."/>
            <person name="Liang H."/>
            <person name="Ye Q."/>
            <person name="Zeng M."/>
        </authorList>
    </citation>
    <scope>NUCLEOTIDE SEQUENCE [LARGE SCALE GENOMIC DNA]</scope>
    <source>
        <strain evidence="2">45402</strain>
    </source>
</reference>
<protein>
    <submittedName>
        <fullName evidence="1">Uncharacterized protein</fullName>
    </submittedName>
</protein>
<dbReference type="Proteomes" id="UP000018545">
    <property type="component" value="Chromosome"/>
</dbReference>
<dbReference type="KEGG" id="csi:P262_02305"/>
<accession>V5TXI0</accession>
<sequence length="42" mass="4476">MGQIELPAIFCTHEISLNLAAGRLSPALQAPLSQLWLNVTTG</sequence>
<evidence type="ECO:0000313" key="1">
    <source>
        <dbReference type="EMBL" id="AHB70001.1"/>
    </source>
</evidence>
<name>V5TXI0_9ENTR</name>
<evidence type="ECO:0000313" key="2">
    <source>
        <dbReference type="Proteomes" id="UP000018545"/>
    </source>
</evidence>
<dbReference type="HOGENOM" id="CLU_3250262_0_0_6"/>